<keyword evidence="2" id="KW-1185">Reference proteome</keyword>
<reference evidence="1 2" key="1">
    <citation type="submission" date="2019-12" db="EMBL/GenBank/DDBJ databases">
        <title>Genome sequencing and assembly of endphytes of Porphyra tenera.</title>
        <authorList>
            <person name="Park J.M."/>
            <person name="Shin R."/>
            <person name="Jo S.H."/>
        </authorList>
    </citation>
    <scope>NUCLEOTIDE SEQUENCE [LARGE SCALE GENOMIC DNA]</scope>
    <source>
        <strain evidence="1 2">GPM4</strain>
    </source>
</reference>
<name>A0A857JFH0_9ALTE</name>
<organism evidence="1 2">
    <name type="scientific">Paraglaciecola mesophila</name>
    <dbReference type="NCBI Taxonomy" id="197222"/>
    <lineage>
        <taxon>Bacteria</taxon>
        <taxon>Pseudomonadati</taxon>
        <taxon>Pseudomonadota</taxon>
        <taxon>Gammaproteobacteria</taxon>
        <taxon>Alteromonadales</taxon>
        <taxon>Alteromonadaceae</taxon>
        <taxon>Paraglaciecola</taxon>
    </lineage>
</organism>
<dbReference type="AlphaFoldDB" id="A0A857JFH0"/>
<dbReference type="Gene3D" id="3.30.70.100">
    <property type="match status" value="1"/>
</dbReference>
<sequence>MENVKLVVLYPQPLDKAQFERDYVLHLDMFQQALSIPKTDELPYTVTKFVAVGDEIPKYYQMFSMFFSSMNALQKTLTSKEMQTVASDAVRISSGGAPSILIGIDG</sequence>
<proteinExistence type="predicted"/>
<evidence type="ECO:0008006" key="3">
    <source>
        <dbReference type="Google" id="ProtNLM"/>
    </source>
</evidence>
<dbReference type="OrthoDB" id="5294870at2"/>
<gene>
    <name evidence="1" type="ORF">FX988_00136</name>
</gene>
<dbReference type="InterPro" id="IPR011008">
    <property type="entry name" value="Dimeric_a/b-barrel"/>
</dbReference>
<dbReference type="InterPro" id="IPR009799">
    <property type="entry name" value="EthD_dom"/>
</dbReference>
<dbReference type="NCBIfam" id="TIGR02118">
    <property type="entry name" value="EthD family reductase"/>
    <property type="match status" value="1"/>
</dbReference>
<dbReference type="EMBL" id="CP047656">
    <property type="protein sequence ID" value="QHJ09928.1"/>
    <property type="molecule type" value="Genomic_DNA"/>
</dbReference>
<evidence type="ECO:0000313" key="2">
    <source>
        <dbReference type="Proteomes" id="UP000464524"/>
    </source>
</evidence>
<dbReference type="KEGG" id="pmes:FX988_00136"/>
<accession>A0A857JFH0</accession>
<dbReference type="SUPFAM" id="SSF54909">
    <property type="entry name" value="Dimeric alpha+beta barrel"/>
    <property type="match status" value="1"/>
</dbReference>
<protein>
    <recommendedName>
        <fullName evidence="3">Ethyl tert-butyl ether degradation EthD</fullName>
    </recommendedName>
</protein>
<dbReference type="RefSeq" id="WP_160177869.1">
    <property type="nucleotide sequence ID" value="NZ_CP047656.1"/>
</dbReference>
<dbReference type="Proteomes" id="UP000464524">
    <property type="component" value="Chromosome"/>
</dbReference>
<evidence type="ECO:0000313" key="1">
    <source>
        <dbReference type="EMBL" id="QHJ09928.1"/>
    </source>
</evidence>
<dbReference type="GO" id="GO:0016491">
    <property type="term" value="F:oxidoreductase activity"/>
    <property type="evidence" value="ECO:0007669"/>
    <property type="project" value="InterPro"/>
</dbReference>